<gene>
    <name evidence="5" type="ORF">VMCG_10819</name>
</gene>
<dbReference type="AlphaFoldDB" id="A0A423V831"/>
<evidence type="ECO:0000259" key="4">
    <source>
        <dbReference type="PROSITE" id="PS51387"/>
    </source>
</evidence>
<dbReference type="Pfam" id="PF01565">
    <property type="entry name" value="FAD_binding_4"/>
    <property type="match status" value="1"/>
</dbReference>
<dbReference type="InterPro" id="IPR016169">
    <property type="entry name" value="FAD-bd_PCMH_sub2"/>
</dbReference>
<dbReference type="GO" id="GO:0071949">
    <property type="term" value="F:FAD binding"/>
    <property type="evidence" value="ECO:0007669"/>
    <property type="project" value="InterPro"/>
</dbReference>
<name>A0A423V831_9PEZI</name>
<dbReference type="SUPFAM" id="SSF56176">
    <property type="entry name" value="FAD-binding/transporter-associated domain-like"/>
    <property type="match status" value="1"/>
</dbReference>
<evidence type="ECO:0000256" key="1">
    <source>
        <dbReference type="ARBA" id="ARBA00005466"/>
    </source>
</evidence>
<dbReference type="PANTHER" id="PTHR13878:SF91">
    <property type="entry name" value="FAD BINDING DOMAIN PROTEIN (AFU_ORTHOLOGUE AFUA_6G12070)-RELATED"/>
    <property type="match status" value="1"/>
</dbReference>
<comment type="similarity">
    <text evidence="1">Belongs to the oxygen-dependent FAD-linked oxidoreductase family.</text>
</comment>
<dbReference type="Proteomes" id="UP000283895">
    <property type="component" value="Unassembled WGS sequence"/>
</dbReference>
<dbReference type="InterPro" id="IPR050432">
    <property type="entry name" value="FAD-linked_Oxidoreductases_BP"/>
</dbReference>
<feature type="domain" description="FAD-binding PCMH-type" evidence="4">
    <location>
        <begin position="134"/>
        <end position="323"/>
    </location>
</feature>
<evidence type="ECO:0000313" key="6">
    <source>
        <dbReference type="Proteomes" id="UP000283895"/>
    </source>
</evidence>
<keyword evidence="6" id="KW-1185">Reference proteome</keyword>
<dbReference type="InterPro" id="IPR006094">
    <property type="entry name" value="Oxid_FAD_bind_N"/>
</dbReference>
<evidence type="ECO:0000256" key="3">
    <source>
        <dbReference type="SAM" id="SignalP"/>
    </source>
</evidence>
<protein>
    <recommendedName>
        <fullName evidence="4">FAD-binding PCMH-type domain-containing protein</fullName>
    </recommendedName>
</protein>
<feature type="chain" id="PRO_5019053522" description="FAD-binding PCMH-type domain-containing protein" evidence="3">
    <location>
        <begin position="23"/>
        <end position="603"/>
    </location>
</feature>
<keyword evidence="2" id="KW-0560">Oxidoreductase</keyword>
<keyword evidence="3" id="KW-0732">Signal</keyword>
<dbReference type="PANTHER" id="PTHR13878">
    <property type="entry name" value="GULONOLACTONE OXIDASE"/>
    <property type="match status" value="1"/>
</dbReference>
<feature type="signal peptide" evidence="3">
    <location>
        <begin position="1"/>
        <end position="22"/>
    </location>
</feature>
<dbReference type="Pfam" id="PF08031">
    <property type="entry name" value="BBE"/>
    <property type="match status" value="1"/>
</dbReference>
<dbReference type="InterPro" id="IPR012951">
    <property type="entry name" value="BBE"/>
</dbReference>
<dbReference type="OrthoDB" id="9983560at2759"/>
<evidence type="ECO:0000256" key="2">
    <source>
        <dbReference type="ARBA" id="ARBA00023002"/>
    </source>
</evidence>
<dbReference type="InterPro" id="IPR016166">
    <property type="entry name" value="FAD-bd_PCMH"/>
</dbReference>
<evidence type="ECO:0000313" key="5">
    <source>
        <dbReference type="EMBL" id="ROV86998.1"/>
    </source>
</evidence>
<accession>A0A423V831</accession>
<dbReference type="STRING" id="356882.A0A423V831"/>
<organism evidence="5 6">
    <name type="scientific">Cytospora schulzeri</name>
    <dbReference type="NCBI Taxonomy" id="448051"/>
    <lineage>
        <taxon>Eukaryota</taxon>
        <taxon>Fungi</taxon>
        <taxon>Dikarya</taxon>
        <taxon>Ascomycota</taxon>
        <taxon>Pezizomycotina</taxon>
        <taxon>Sordariomycetes</taxon>
        <taxon>Sordariomycetidae</taxon>
        <taxon>Diaporthales</taxon>
        <taxon>Cytosporaceae</taxon>
        <taxon>Cytospora</taxon>
    </lineage>
</organism>
<comment type="caution">
    <text evidence="5">The sequence shown here is derived from an EMBL/GenBank/DDBJ whole genome shotgun (WGS) entry which is preliminary data.</text>
</comment>
<reference evidence="5 6" key="1">
    <citation type="submission" date="2015-09" db="EMBL/GenBank/DDBJ databases">
        <title>Host preference determinants of Valsa canker pathogens revealed by comparative genomics.</title>
        <authorList>
            <person name="Yin Z."/>
            <person name="Huang L."/>
        </authorList>
    </citation>
    <scope>NUCLEOTIDE SEQUENCE [LARGE SCALE GENOMIC DNA]</scope>
    <source>
        <strain evidence="5 6">03-1</strain>
    </source>
</reference>
<dbReference type="GO" id="GO:0016491">
    <property type="term" value="F:oxidoreductase activity"/>
    <property type="evidence" value="ECO:0007669"/>
    <property type="project" value="UniProtKB-KW"/>
</dbReference>
<proteinExistence type="inferred from homology"/>
<dbReference type="PROSITE" id="PS51387">
    <property type="entry name" value="FAD_PCMH"/>
    <property type="match status" value="1"/>
</dbReference>
<dbReference type="Gene3D" id="3.30.465.10">
    <property type="match status" value="2"/>
</dbReference>
<dbReference type="EMBL" id="LKEA01000111">
    <property type="protein sequence ID" value="ROV86998.1"/>
    <property type="molecule type" value="Genomic_DNA"/>
</dbReference>
<sequence>MLSKYCLIVATFAICQLQSARAIPSSFQWSRAAANHRGGRPPTARTCKNIPGDEGWPTEAAWSQLNDATGGRLIATKPLANVCHDPDYDSGACRNLEDNWLLPYPHVQDPTSVIAPYFQNQSCDPFTGKDTVCVHGNYPVYAINATEAAHVQAGVRFARHNNVRLVVKNTGHEHADRRSLLGKSTGLGSLSIWTHNLRSINHIKTYHGDGSSYAGAAVRLGAGVLVGDAMEWADSVGARVTVGSCPTVGVAGGYTAGGGHGLLTSLYGMAADSVLEWEVVLPNGELVTATPHNDHADLYWALSGGGAGTFGIIVSMTTRIYFDGSMVGATFSFDVDSMPSSSHDEFWDTVVAVQSTLGSLVDAGAVAAYAVVAGVFSVYAVAMPGTDVASVEAPFVPIISAVQHTGVRLNVTKTAHNGFLDLFNTYLQEAVSTTPQAQISLGRMIPRSLLEDNSTAAVVADAMRFAGDQGFSMSCVAVNGTRKKDVTGFHPNAVFPLWREALLHCIWTQTWNFSAPWAEMVARQDVLTNVVMPKIEAATPGGGAYLNEANFEQDQWQENFYGENYRRLIAIKDALDPTGILYARTAVGSEGWVQDGQGRLCPV</sequence>
<dbReference type="InterPro" id="IPR036318">
    <property type="entry name" value="FAD-bd_PCMH-like_sf"/>
</dbReference>